<evidence type="ECO:0000256" key="1">
    <source>
        <dbReference type="ARBA" id="ARBA00022448"/>
    </source>
</evidence>
<evidence type="ECO:0000313" key="6">
    <source>
        <dbReference type="Proteomes" id="UP000285120"/>
    </source>
</evidence>
<dbReference type="InterPro" id="IPR027417">
    <property type="entry name" value="P-loop_NTPase"/>
</dbReference>
<dbReference type="PANTHER" id="PTHR43423">
    <property type="entry name" value="ABC TRANSPORTER I FAMILY MEMBER 17"/>
    <property type="match status" value="1"/>
</dbReference>
<dbReference type="InterPro" id="IPR003593">
    <property type="entry name" value="AAA+_ATPase"/>
</dbReference>
<keyword evidence="3 5" id="KW-0067">ATP-binding</keyword>
<gene>
    <name evidence="5" type="ORF">ATL39_2614</name>
</gene>
<evidence type="ECO:0000259" key="4">
    <source>
        <dbReference type="PROSITE" id="PS50893"/>
    </source>
</evidence>
<evidence type="ECO:0000256" key="2">
    <source>
        <dbReference type="ARBA" id="ARBA00022741"/>
    </source>
</evidence>
<reference evidence="5 6" key="1">
    <citation type="submission" date="2018-09" db="EMBL/GenBank/DDBJ databases">
        <title>Genomic Encyclopedia of Archaeal and Bacterial Type Strains, Phase II (KMG-II): from individual species to whole genera.</title>
        <authorList>
            <person name="Goeker M."/>
        </authorList>
    </citation>
    <scope>NUCLEOTIDE SEQUENCE [LARGE SCALE GENOMIC DNA]</scope>
    <source>
        <strain evidence="5 6">DSM 17008</strain>
    </source>
</reference>
<dbReference type="GO" id="GO:0016887">
    <property type="term" value="F:ATP hydrolysis activity"/>
    <property type="evidence" value="ECO:0007669"/>
    <property type="project" value="InterPro"/>
</dbReference>
<dbReference type="Pfam" id="PF00005">
    <property type="entry name" value="ABC_tran"/>
    <property type="match status" value="1"/>
</dbReference>
<dbReference type="InterPro" id="IPR003439">
    <property type="entry name" value="ABC_transporter-like_ATP-bd"/>
</dbReference>
<dbReference type="SUPFAM" id="SSF52540">
    <property type="entry name" value="P-loop containing nucleoside triphosphate hydrolases"/>
    <property type="match status" value="1"/>
</dbReference>
<protein>
    <submittedName>
        <fullName evidence="5">Putative ABC transport system ATP-binding protein</fullName>
    </submittedName>
</protein>
<dbReference type="EMBL" id="RAPK01000010">
    <property type="protein sequence ID" value="RKD71218.1"/>
    <property type="molecule type" value="Genomic_DNA"/>
</dbReference>
<organism evidence="5 6">
    <name type="scientific">Sinobaca qinghaiensis</name>
    <dbReference type="NCBI Taxonomy" id="342944"/>
    <lineage>
        <taxon>Bacteria</taxon>
        <taxon>Bacillati</taxon>
        <taxon>Bacillota</taxon>
        <taxon>Bacilli</taxon>
        <taxon>Bacillales</taxon>
        <taxon>Sporolactobacillaceae</taxon>
        <taxon>Sinobaca</taxon>
    </lineage>
</organism>
<sequence length="213" mass="23757">MFECRNVQYKDILQIDSLTIKGGAITCIVGESGSGKSTFLMLLNRMIEPDRGEISYTGNVLSSLDPIKHRREVAMLPQTPVLFGDTIRDNINAGRRFAGKSEADDDFLKQMMSAFYLSKDLDVEADTLSGGEKQRLALIRAAVLDSPVLLLDEPTSALDDNLEHEVMERFVQWAREHRKTVIFVTHSRPIGEAFSDTLIDFNQYTLQGGALDG</sequence>
<dbReference type="GO" id="GO:0005524">
    <property type="term" value="F:ATP binding"/>
    <property type="evidence" value="ECO:0007669"/>
    <property type="project" value="UniProtKB-KW"/>
</dbReference>
<evidence type="ECO:0000256" key="3">
    <source>
        <dbReference type="ARBA" id="ARBA00022840"/>
    </source>
</evidence>
<keyword evidence="1" id="KW-0813">Transport</keyword>
<dbReference type="Proteomes" id="UP000285120">
    <property type="component" value="Unassembled WGS sequence"/>
</dbReference>
<dbReference type="AlphaFoldDB" id="A0A419UZX1"/>
<dbReference type="PROSITE" id="PS50893">
    <property type="entry name" value="ABC_TRANSPORTER_2"/>
    <property type="match status" value="1"/>
</dbReference>
<dbReference type="InterPro" id="IPR017871">
    <property type="entry name" value="ABC_transporter-like_CS"/>
</dbReference>
<name>A0A419UZX1_9BACL</name>
<accession>A0A419UZX1</accession>
<proteinExistence type="predicted"/>
<keyword evidence="6" id="KW-1185">Reference proteome</keyword>
<keyword evidence="2" id="KW-0547">Nucleotide-binding</keyword>
<dbReference type="RefSeq" id="WP_120193768.1">
    <property type="nucleotide sequence ID" value="NZ_RAPK01000010.1"/>
</dbReference>
<evidence type="ECO:0000313" key="5">
    <source>
        <dbReference type="EMBL" id="RKD71218.1"/>
    </source>
</evidence>
<comment type="caution">
    <text evidence="5">The sequence shown here is derived from an EMBL/GenBank/DDBJ whole genome shotgun (WGS) entry which is preliminary data.</text>
</comment>
<dbReference type="SMART" id="SM00382">
    <property type="entry name" value="AAA"/>
    <property type="match status" value="1"/>
</dbReference>
<dbReference type="CDD" id="cd03228">
    <property type="entry name" value="ABCC_MRP_Like"/>
    <property type="match status" value="1"/>
</dbReference>
<dbReference type="PANTHER" id="PTHR43423:SF1">
    <property type="entry name" value="ABC TRANSPORTER I FAMILY MEMBER 17"/>
    <property type="match status" value="1"/>
</dbReference>
<feature type="domain" description="ABC transporter" evidence="4">
    <location>
        <begin position="2"/>
        <end position="211"/>
    </location>
</feature>
<dbReference type="OrthoDB" id="9785080at2"/>
<dbReference type="Gene3D" id="3.40.50.300">
    <property type="entry name" value="P-loop containing nucleotide triphosphate hydrolases"/>
    <property type="match status" value="1"/>
</dbReference>
<dbReference type="PROSITE" id="PS00211">
    <property type="entry name" value="ABC_TRANSPORTER_1"/>
    <property type="match status" value="1"/>
</dbReference>